<evidence type="ECO:0000313" key="2">
    <source>
        <dbReference type="EMBL" id="KAA0258852.1"/>
    </source>
</evidence>
<protein>
    <submittedName>
        <fullName evidence="2">DNA replication/repair protein RecF</fullName>
    </submittedName>
</protein>
<dbReference type="Gene3D" id="3.40.50.300">
    <property type="entry name" value="P-loop containing nucleotide triphosphate hydrolases"/>
    <property type="match status" value="1"/>
</dbReference>
<dbReference type="RefSeq" id="WP_149265611.1">
    <property type="nucleotide sequence ID" value="NZ_VFJB01000003.1"/>
</dbReference>
<dbReference type="InterPro" id="IPR018078">
    <property type="entry name" value="DNA-binding_RecF_CS"/>
</dbReference>
<comment type="caution">
    <text evidence="2">The sequence shown here is derived from an EMBL/GenBank/DDBJ whole genome shotgun (WGS) entry which is preliminary data.</text>
</comment>
<dbReference type="PANTHER" id="PTHR32182">
    <property type="entry name" value="DNA REPLICATION AND REPAIR PROTEIN RECF"/>
    <property type="match status" value="1"/>
</dbReference>
<dbReference type="SUPFAM" id="SSF52540">
    <property type="entry name" value="P-loop containing nucleoside triphosphate hydrolases"/>
    <property type="match status" value="1"/>
</dbReference>
<sequence length="329" mass="38985">MILKELYVENVRNHTQKKFYFEKKNYIAGINGAGKTSILEAILASISRKSFRTNKITDIITLNKEYSIISTLFEKHNLDHKFLLKIEKKQKSHLMNGKKIEKLQDIISDFPLIVHSPYYEGLTDKSNRKKLIFIDKILFFINKEYRTLLKNHNRLIEQKRNLLINYSDYKSIKIYNEMLIDLLEKMFNYRQRLLDSINEKIRNYNTLKHISFKIFQEDISKLIQKEKITNKNYLSSNSQTIKIINKDGENVENLLSFGQKKELSIFTVYSSLKVIEENKKDDIIVLLDDFETGLDEGRVKTFYELFSENQLIITGVEKKYIKNINLINL</sequence>
<proteinExistence type="predicted"/>
<dbReference type="AlphaFoldDB" id="A0A5A8F8Q4"/>
<accession>A0A5A8F8Q4</accession>
<organism evidence="2 3">
    <name type="scientific">Deferribacter autotrophicus</name>
    <dbReference type="NCBI Taxonomy" id="500465"/>
    <lineage>
        <taxon>Bacteria</taxon>
        <taxon>Pseudomonadati</taxon>
        <taxon>Deferribacterota</taxon>
        <taxon>Deferribacteres</taxon>
        <taxon>Deferribacterales</taxon>
        <taxon>Deferribacteraceae</taxon>
        <taxon>Deferribacter</taxon>
    </lineage>
</organism>
<dbReference type="InterPro" id="IPR027417">
    <property type="entry name" value="P-loop_NTPase"/>
</dbReference>
<reference evidence="2 3" key="1">
    <citation type="submission" date="2019-06" db="EMBL/GenBank/DDBJ databases">
        <title>Genomic insights into carbon and energy metabolism of Deferribacter autotrophicus revealed new metabolic traits in the phylum Deferribacteres.</title>
        <authorList>
            <person name="Slobodkin A.I."/>
            <person name="Slobodkina G.B."/>
            <person name="Allioux M."/>
            <person name="Alain K."/>
            <person name="Jebbar M."/>
            <person name="Shadrin V."/>
            <person name="Kublanov I.V."/>
            <person name="Toshchakov S.V."/>
            <person name="Bonch-Osmolovskaya E.A."/>
        </authorList>
    </citation>
    <scope>NUCLEOTIDE SEQUENCE [LARGE SCALE GENOMIC DNA]</scope>
    <source>
        <strain evidence="2 3">SL50</strain>
    </source>
</reference>
<dbReference type="GO" id="GO:0003697">
    <property type="term" value="F:single-stranded DNA binding"/>
    <property type="evidence" value="ECO:0007669"/>
    <property type="project" value="InterPro"/>
</dbReference>
<dbReference type="GO" id="GO:0006302">
    <property type="term" value="P:double-strand break repair"/>
    <property type="evidence" value="ECO:0007669"/>
    <property type="project" value="TreeGrafter"/>
</dbReference>
<dbReference type="PROSITE" id="PS00618">
    <property type="entry name" value="RECF_2"/>
    <property type="match status" value="1"/>
</dbReference>
<dbReference type="Proteomes" id="UP000322876">
    <property type="component" value="Unassembled WGS sequence"/>
</dbReference>
<feature type="domain" description="RecF/RecN/SMC N-terminal" evidence="1">
    <location>
        <begin position="3"/>
        <end position="324"/>
    </location>
</feature>
<dbReference type="InterPro" id="IPR042174">
    <property type="entry name" value="RecF_2"/>
</dbReference>
<dbReference type="InterPro" id="IPR003395">
    <property type="entry name" value="RecF/RecN/SMC_N"/>
</dbReference>
<dbReference type="Pfam" id="PF02463">
    <property type="entry name" value="SMC_N"/>
    <property type="match status" value="1"/>
</dbReference>
<gene>
    <name evidence="2" type="ORF">FHQ18_02590</name>
</gene>
<keyword evidence="3" id="KW-1185">Reference proteome</keyword>
<dbReference type="OrthoDB" id="9803889at2"/>
<dbReference type="PANTHER" id="PTHR32182:SF0">
    <property type="entry name" value="DNA REPLICATION AND REPAIR PROTEIN RECF"/>
    <property type="match status" value="1"/>
</dbReference>
<dbReference type="GO" id="GO:0005524">
    <property type="term" value="F:ATP binding"/>
    <property type="evidence" value="ECO:0007669"/>
    <property type="project" value="InterPro"/>
</dbReference>
<evidence type="ECO:0000259" key="1">
    <source>
        <dbReference type="Pfam" id="PF02463"/>
    </source>
</evidence>
<dbReference type="Gene3D" id="1.20.1050.90">
    <property type="entry name" value="RecF/RecN/SMC, N-terminal domain"/>
    <property type="match status" value="1"/>
</dbReference>
<evidence type="ECO:0000313" key="3">
    <source>
        <dbReference type="Proteomes" id="UP000322876"/>
    </source>
</evidence>
<dbReference type="EMBL" id="VFJB01000003">
    <property type="protein sequence ID" value="KAA0258852.1"/>
    <property type="molecule type" value="Genomic_DNA"/>
</dbReference>
<name>A0A5A8F8Q4_9BACT</name>
<dbReference type="GO" id="GO:0000731">
    <property type="term" value="P:DNA synthesis involved in DNA repair"/>
    <property type="evidence" value="ECO:0007669"/>
    <property type="project" value="TreeGrafter"/>
</dbReference>